<dbReference type="EMBL" id="JADPMV010000001">
    <property type="protein sequence ID" value="MBS7660741.1"/>
    <property type="molecule type" value="Genomic_DNA"/>
</dbReference>
<keyword evidence="2" id="KW-1185">Reference proteome</keyword>
<proteinExistence type="predicted"/>
<organism evidence="1 2">
    <name type="scientific">Pseudomonas lalucatii</name>
    <dbReference type="NCBI Taxonomy" id="1424203"/>
    <lineage>
        <taxon>Bacteria</taxon>
        <taxon>Pseudomonadati</taxon>
        <taxon>Pseudomonadota</taxon>
        <taxon>Gammaproteobacteria</taxon>
        <taxon>Pseudomonadales</taxon>
        <taxon>Pseudomonadaceae</taxon>
        <taxon>Pseudomonas</taxon>
    </lineage>
</organism>
<gene>
    <name evidence="1" type="ORF">I0D00_02100</name>
</gene>
<dbReference type="RefSeq" id="WP_213638105.1">
    <property type="nucleotide sequence ID" value="NZ_JADPMV010000001.1"/>
</dbReference>
<dbReference type="InterPro" id="IPR005358">
    <property type="entry name" value="Puta_zinc/iron-chelating_dom"/>
</dbReference>
<protein>
    <submittedName>
        <fullName evidence="1">YkgJ family cysteine cluster protein</fullName>
    </submittedName>
</protein>
<evidence type="ECO:0000313" key="1">
    <source>
        <dbReference type="EMBL" id="MBS7660741.1"/>
    </source>
</evidence>
<dbReference type="Pfam" id="PF03692">
    <property type="entry name" value="CxxCxxCC"/>
    <property type="match status" value="1"/>
</dbReference>
<dbReference type="InterPro" id="IPR052572">
    <property type="entry name" value="UPF0153_domain"/>
</dbReference>
<evidence type="ECO:0000313" key="2">
    <source>
        <dbReference type="Proteomes" id="UP001196601"/>
    </source>
</evidence>
<accession>A0ABS5PW59</accession>
<dbReference type="PANTHER" id="PTHR36931">
    <property type="entry name" value="UPF0153 PROTEIN YEIW"/>
    <property type="match status" value="1"/>
</dbReference>
<reference evidence="1 2" key="1">
    <citation type="journal article" date="2021" name="Syst. Appl. Microbiol.">
        <title>Pseudomonas lalucatii sp. nov. isolated from Vallgornera, a karstic cave in Mallorca, Western Mediterranean.</title>
        <authorList>
            <person name="Busquets A."/>
            <person name="Mulet M."/>
            <person name="Gomila M."/>
            <person name="Garcia-Valdes E."/>
        </authorList>
    </citation>
    <scope>NUCLEOTIDE SEQUENCE [LARGE SCALE GENOMIC DNA]</scope>
    <source>
        <strain evidence="1 2">R1b54</strain>
    </source>
</reference>
<dbReference type="PANTHER" id="PTHR36931:SF1">
    <property type="entry name" value="UPF0153 PROTEIN YEIW"/>
    <property type="match status" value="1"/>
</dbReference>
<comment type="caution">
    <text evidence="1">The sequence shown here is derived from an EMBL/GenBank/DDBJ whole genome shotgun (WGS) entry which is preliminary data.</text>
</comment>
<dbReference type="Proteomes" id="UP001196601">
    <property type="component" value="Unassembled WGS sequence"/>
</dbReference>
<name>A0ABS5PW59_9PSED</name>
<sequence length="86" mass="8905">MNCRAGCGACCIAPSISSPIPGMPQGKAAGERCIQLSADNFCGLFGKPERPAVCAAFQADAEVCGASREEAIRLLGWLEQSTAWAS</sequence>